<name>A0ABW5N263_9FLAO</name>
<dbReference type="PROSITE" id="PS51257">
    <property type="entry name" value="PROKAR_LIPOPROTEIN"/>
    <property type="match status" value="1"/>
</dbReference>
<keyword evidence="1" id="KW-0732">Signal</keyword>
<feature type="chain" id="PRO_5047187828" description="DUF885 domain-containing protein" evidence="1">
    <location>
        <begin position="21"/>
        <end position="432"/>
    </location>
</feature>
<evidence type="ECO:0000313" key="2">
    <source>
        <dbReference type="EMBL" id="MFD2588114.1"/>
    </source>
</evidence>
<evidence type="ECO:0000256" key="1">
    <source>
        <dbReference type="SAM" id="SignalP"/>
    </source>
</evidence>
<protein>
    <recommendedName>
        <fullName evidence="4">DUF885 domain-containing protein</fullName>
    </recommendedName>
</protein>
<proteinExistence type="predicted"/>
<dbReference type="EMBL" id="JBHULB010000052">
    <property type="protein sequence ID" value="MFD2588114.1"/>
    <property type="molecule type" value="Genomic_DNA"/>
</dbReference>
<comment type="caution">
    <text evidence="2">The sequence shown here is derived from an EMBL/GenBank/DDBJ whole genome shotgun (WGS) entry which is preliminary data.</text>
</comment>
<evidence type="ECO:0000313" key="3">
    <source>
        <dbReference type="Proteomes" id="UP001597526"/>
    </source>
</evidence>
<dbReference type="RefSeq" id="WP_377767655.1">
    <property type="nucleotide sequence ID" value="NZ_JBHULB010000052.1"/>
</dbReference>
<evidence type="ECO:0008006" key="4">
    <source>
        <dbReference type="Google" id="ProtNLM"/>
    </source>
</evidence>
<gene>
    <name evidence="2" type="ORF">ACFSQJ_14300</name>
</gene>
<sequence length="432" mass="49549">MKKYLVIILVLIITSCKSSSNPLSIDIIAEDYVKLVLEIGQYDNAFVDAYFGPEEWKPTEPKSETLPLDNFVQRANTLISQCDELLVSDNPNLEIARINMLKKQLIAVRTKIEMIGGKTFPFDEEAKLLYDAVPPHFSFSHFDELLGELDSLLPGDGDLPTRYNNFMAEFIIPKDKLDTVFRVAINESRKITKHYFELPENENFVLEYVTDKVWGGYNYYQGNAQSLIQINTDFPIYISRAIDLGSHEGYPGHHIYMMLTEQNLVNTKGWMEYSVYPLFSPFSLISEGSANYGIDVVFPGDKRIDFEKEYLFPLAGIDTSKAEIFYTVQDVMSKLNYARNETARAYLNGGLTRENAIKQIEKYSLFTPEKAEQSVRFIEANRSYVINYNLGKDLVAKHVEMLGGSYNNPEKRWEIFKELLSNPYTASTLKKE</sequence>
<reference evidence="3" key="1">
    <citation type="journal article" date="2019" name="Int. J. Syst. Evol. Microbiol.">
        <title>The Global Catalogue of Microorganisms (GCM) 10K type strain sequencing project: providing services to taxonomists for standard genome sequencing and annotation.</title>
        <authorList>
            <consortium name="The Broad Institute Genomics Platform"/>
            <consortium name="The Broad Institute Genome Sequencing Center for Infectious Disease"/>
            <person name="Wu L."/>
            <person name="Ma J."/>
        </authorList>
    </citation>
    <scope>NUCLEOTIDE SEQUENCE [LARGE SCALE GENOMIC DNA]</scope>
    <source>
        <strain evidence="3">KCTC 52368</strain>
    </source>
</reference>
<dbReference type="Proteomes" id="UP001597526">
    <property type="component" value="Unassembled WGS sequence"/>
</dbReference>
<keyword evidence="3" id="KW-1185">Reference proteome</keyword>
<feature type="signal peptide" evidence="1">
    <location>
        <begin position="1"/>
        <end position="20"/>
    </location>
</feature>
<organism evidence="2 3">
    <name type="scientific">Croceitalea marina</name>
    <dbReference type="NCBI Taxonomy" id="1775166"/>
    <lineage>
        <taxon>Bacteria</taxon>
        <taxon>Pseudomonadati</taxon>
        <taxon>Bacteroidota</taxon>
        <taxon>Flavobacteriia</taxon>
        <taxon>Flavobacteriales</taxon>
        <taxon>Flavobacteriaceae</taxon>
        <taxon>Croceitalea</taxon>
    </lineage>
</organism>
<accession>A0ABW5N263</accession>